<gene>
    <name evidence="1" type="ORF">GCM10010919_22900</name>
</gene>
<dbReference type="EMBL" id="BNAO01000005">
    <property type="protein sequence ID" value="GHG71520.1"/>
    <property type="molecule type" value="Genomic_DNA"/>
</dbReference>
<evidence type="ECO:0000313" key="1">
    <source>
        <dbReference type="EMBL" id="GHG71520.1"/>
    </source>
</evidence>
<comment type="caution">
    <text evidence="1">The sequence shown here is derived from an EMBL/GenBank/DDBJ whole genome shotgun (WGS) entry which is preliminary data.</text>
</comment>
<dbReference type="Proteomes" id="UP000659697">
    <property type="component" value="Unassembled WGS sequence"/>
</dbReference>
<evidence type="ECO:0008006" key="3">
    <source>
        <dbReference type="Google" id="ProtNLM"/>
    </source>
</evidence>
<dbReference type="PROSITE" id="PS51257">
    <property type="entry name" value="PROKAR_LIPOPROTEIN"/>
    <property type="match status" value="1"/>
</dbReference>
<name>A0ABQ3L0A2_9ALTE</name>
<accession>A0ABQ3L0A2</accession>
<dbReference type="RefSeq" id="WP_189433144.1">
    <property type="nucleotide sequence ID" value="NZ_BNAO01000005.1"/>
</dbReference>
<reference evidence="2" key="1">
    <citation type="journal article" date="2019" name="Int. J. Syst. Evol. Microbiol.">
        <title>The Global Catalogue of Microorganisms (GCM) 10K type strain sequencing project: providing services to taxonomists for standard genome sequencing and annotation.</title>
        <authorList>
            <consortium name="The Broad Institute Genomics Platform"/>
            <consortium name="The Broad Institute Genome Sequencing Center for Infectious Disease"/>
            <person name="Wu L."/>
            <person name="Ma J."/>
        </authorList>
    </citation>
    <scope>NUCLEOTIDE SEQUENCE [LARGE SCALE GENOMIC DNA]</scope>
    <source>
        <strain evidence="2">CGMCC 1.7003</strain>
    </source>
</reference>
<keyword evidence="2" id="KW-1185">Reference proteome</keyword>
<evidence type="ECO:0000313" key="2">
    <source>
        <dbReference type="Proteomes" id="UP000659697"/>
    </source>
</evidence>
<protein>
    <recommendedName>
        <fullName evidence="3">Lipoprotein</fullName>
    </recommendedName>
</protein>
<sequence>MAKRAAFFSSTLISSLLTSTLLVSATLLLTGCALSKQPVFNTTITGDVKVPLTRDKVSIYSVAPVSYAEIAKISASSVPSLVMNDPRRMDEVVKLLQIEAAKLGANAIVFSNLNNETIENEHYTFDGTQGGRIKEIRHIVHVQALAVYVDAK</sequence>
<proteinExistence type="predicted"/>
<organism evidence="1 2">
    <name type="scientific">Alishewanella longhuensis</name>
    <dbReference type="NCBI Taxonomy" id="1091037"/>
    <lineage>
        <taxon>Bacteria</taxon>
        <taxon>Pseudomonadati</taxon>
        <taxon>Pseudomonadota</taxon>
        <taxon>Gammaproteobacteria</taxon>
        <taxon>Alteromonadales</taxon>
        <taxon>Alteromonadaceae</taxon>
        <taxon>Alishewanella</taxon>
    </lineage>
</organism>